<evidence type="ECO:0000313" key="1">
    <source>
        <dbReference type="EMBL" id="MTV52051.1"/>
    </source>
</evidence>
<dbReference type="AlphaFoldDB" id="A0A6I3SSI9"/>
<organism evidence="1 2">
    <name type="scientific">Pseudoduganella buxea</name>
    <dbReference type="NCBI Taxonomy" id="1949069"/>
    <lineage>
        <taxon>Bacteria</taxon>
        <taxon>Pseudomonadati</taxon>
        <taxon>Pseudomonadota</taxon>
        <taxon>Betaproteobacteria</taxon>
        <taxon>Burkholderiales</taxon>
        <taxon>Oxalobacteraceae</taxon>
        <taxon>Telluria group</taxon>
        <taxon>Pseudoduganella</taxon>
    </lineage>
</organism>
<dbReference type="RefSeq" id="WP_155469390.1">
    <property type="nucleotide sequence ID" value="NZ_BMKG01000004.1"/>
</dbReference>
<comment type="caution">
    <text evidence="1">The sequence shown here is derived from an EMBL/GenBank/DDBJ whole genome shotgun (WGS) entry which is preliminary data.</text>
</comment>
<evidence type="ECO:0000313" key="2">
    <source>
        <dbReference type="Proteomes" id="UP000430634"/>
    </source>
</evidence>
<accession>A0A6I3SSI9</accession>
<name>A0A6I3SSI9_9BURK</name>
<dbReference type="Proteomes" id="UP000430634">
    <property type="component" value="Unassembled WGS sequence"/>
</dbReference>
<gene>
    <name evidence="1" type="ORF">GM672_04800</name>
</gene>
<reference evidence="1 2" key="1">
    <citation type="submission" date="2019-11" db="EMBL/GenBank/DDBJ databases">
        <title>Type strains purchased from KCTC, JCM and DSMZ.</title>
        <authorList>
            <person name="Lu H."/>
        </authorList>
    </citation>
    <scope>NUCLEOTIDE SEQUENCE [LARGE SCALE GENOMIC DNA]</scope>
    <source>
        <strain evidence="1 2">KCTC 52429</strain>
    </source>
</reference>
<dbReference type="OrthoDB" id="8756591at2"/>
<proteinExistence type="predicted"/>
<dbReference type="EMBL" id="WNKZ01000008">
    <property type="protein sequence ID" value="MTV52051.1"/>
    <property type="molecule type" value="Genomic_DNA"/>
</dbReference>
<protein>
    <submittedName>
        <fullName evidence="1">Uncharacterized protein</fullName>
    </submittedName>
</protein>
<sequence length="178" mass="20072">MANRAILLGLDQDFFEDEEVKLHELAERNYAIPLLWLMLFRPGDVRMYHDIPLLLASREAALANLARSAPAVTAFLGPGSAGLVQQWCEYIGKNSFANYLLNTYDLKIMEDEEGRFRTELQQWLDEFAQLADGTATTRELAVVTQASPELAAFPYTGRPLPLCGTSFTRSMPWERRAA</sequence>